<dbReference type="Pfam" id="PF14099">
    <property type="entry name" value="Polysacc_lyase"/>
    <property type="match status" value="1"/>
</dbReference>
<dbReference type="EMBL" id="BMGL01000001">
    <property type="protein sequence ID" value="GGE02398.1"/>
    <property type="molecule type" value="Genomic_DNA"/>
</dbReference>
<comment type="caution">
    <text evidence="1">The sequence shown here is derived from an EMBL/GenBank/DDBJ whole genome shotgun (WGS) entry which is preliminary data.</text>
</comment>
<dbReference type="InterPro" id="IPR025975">
    <property type="entry name" value="Polysacc_lyase"/>
</dbReference>
<sequence>MNFKSLICYLSILIIISCDNHKVIQQVKDDFNIVDTIWNRSQTTSDKNYKIISDPKNPKNKVIKFQLYPDDYISSGKRSEFTLKTKDTIGLKVKYSYKFLFKPDFFSKKKEQDWVMLHQWHDKPPKNLNWKNYGMLTKPPIHLYVQLSPDNNYSLVYAYGLANKNKYEMRHIPYQKTLKPNQWYTFENEVLWGTQKTAYSKPKINDSFLIKNKENKEHKIFGPNMYNSVPNYFKLGLYGNNKSNDTISVLIDNFEYILTECKN</sequence>
<dbReference type="Proteomes" id="UP000599688">
    <property type="component" value="Unassembled WGS sequence"/>
</dbReference>
<evidence type="ECO:0000313" key="2">
    <source>
        <dbReference type="Proteomes" id="UP000599688"/>
    </source>
</evidence>
<name>A0A916ZLW2_9FLAO</name>
<evidence type="ECO:0000313" key="1">
    <source>
        <dbReference type="EMBL" id="GGE02398.1"/>
    </source>
</evidence>
<dbReference type="PROSITE" id="PS51257">
    <property type="entry name" value="PROKAR_LIPOPROTEIN"/>
    <property type="match status" value="1"/>
</dbReference>
<organism evidence="1 2">
    <name type="scientific">Psychroflexus salis</name>
    <dbReference type="NCBI Taxonomy" id="1526574"/>
    <lineage>
        <taxon>Bacteria</taxon>
        <taxon>Pseudomonadati</taxon>
        <taxon>Bacteroidota</taxon>
        <taxon>Flavobacteriia</taxon>
        <taxon>Flavobacteriales</taxon>
        <taxon>Flavobacteriaceae</taxon>
        <taxon>Psychroflexus</taxon>
    </lineage>
</organism>
<protein>
    <recommendedName>
        <fullName evidence="3">Polysaccharide lyase</fullName>
    </recommendedName>
</protein>
<reference evidence="1 2" key="1">
    <citation type="journal article" date="2014" name="Int. J. Syst. Evol. Microbiol.">
        <title>Complete genome sequence of Corynebacterium casei LMG S-19264T (=DSM 44701T), isolated from a smear-ripened cheese.</title>
        <authorList>
            <consortium name="US DOE Joint Genome Institute (JGI-PGF)"/>
            <person name="Walter F."/>
            <person name="Albersmeier A."/>
            <person name="Kalinowski J."/>
            <person name="Ruckert C."/>
        </authorList>
    </citation>
    <scope>NUCLEOTIDE SEQUENCE [LARGE SCALE GENOMIC DNA]</scope>
    <source>
        <strain evidence="1 2">CGMCC 1.12925</strain>
    </source>
</reference>
<gene>
    <name evidence="1" type="ORF">GCM10010831_00200</name>
</gene>
<keyword evidence="2" id="KW-1185">Reference proteome</keyword>
<dbReference type="RefSeq" id="WP_188404721.1">
    <property type="nucleotide sequence ID" value="NZ_BMGL01000001.1"/>
</dbReference>
<accession>A0A916ZLW2</accession>
<proteinExistence type="predicted"/>
<dbReference type="AlphaFoldDB" id="A0A916ZLW2"/>
<dbReference type="Gene3D" id="2.60.120.200">
    <property type="match status" value="1"/>
</dbReference>
<evidence type="ECO:0008006" key="3">
    <source>
        <dbReference type="Google" id="ProtNLM"/>
    </source>
</evidence>